<evidence type="ECO:0000313" key="1">
    <source>
        <dbReference type="EnsemblPlants" id="AET2Gv20177500.30"/>
    </source>
</evidence>
<proteinExistence type="predicted"/>
<dbReference type="Gramene" id="AET2Gv20177500.30">
    <property type="protein sequence ID" value="AET2Gv20177500.30"/>
    <property type="gene ID" value="AET2Gv20177500"/>
</dbReference>
<dbReference type="Proteomes" id="UP000015105">
    <property type="component" value="Chromosome 2D"/>
</dbReference>
<reference evidence="2" key="2">
    <citation type="journal article" date="2017" name="Nat. Plants">
        <title>The Aegilops tauschii genome reveals multiple impacts of transposons.</title>
        <authorList>
            <person name="Zhao G."/>
            <person name="Zou C."/>
            <person name="Li K."/>
            <person name="Wang K."/>
            <person name="Li T."/>
            <person name="Gao L."/>
            <person name="Zhang X."/>
            <person name="Wang H."/>
            <person name="Yang Z."/>
            <person name="Liu X."/>
            <person name="Jiang W."/>
            <person name="Mao L."/>
            <person name="Kong X."/>
            <person name="Jiao Y."/>
            <person name="Jia J."/>
        </authorList>
    </citation>
    <scope>NUCLEOTIDE SEQUENCE [LARGE SCALE GENOMIC DNA]</scope>
    <source>
        <strain evidence="2">cv. AL8/78</strain>
    </source>
</reference>
<reference evidence="2" key="1">
    <citation type="journal article" date="2014" name="Science">
        <title>Ancient hybridizations among the ancestral genomes of bread wheat.</title>
        <authorList>
            <consortium name="International Wheat Genome Sequencing Consortium,"/>
            <person name="Marcussen T."/>
            <person name="Sandve S.R."/>
            <person name="Heier L."/>
            <person name="Spannagl M."/>
            <person name="Pfeifer M."/>
            <person name="Jakobsen K.S."/>
            <person name="Wulff B.B."/>
            <person name="Steuernagel B."/>
            <person name="Mayer K.F."/>
            <person name="Olsen O.A."/>
        </authorList>
    </citation>
    <scope>NUCLEOTIDE SEQUENCE [LARGE SCALE GENOMIC DNA]</scope>
    <source>
        <strain evidence="2">cv. AL8/78</strain>
    </source>
</reference>
<organism evidence="1 2">
    <name type="scientific">Aegilops tauschii subsp. strangulata</name>
    <name type="common">Goatgrass</name>
    <dbReference type="NCBI Taxonomy" id="200361"/>
    <lineage>
        <taxon>Eukaryota</taxon>
        <taxon>Viridiplantae</taxon>
        <taxon>Streptophyta</taxon>
        <taxon>Embryophyta</taxon>
        <taxon>Tracheophyta</taxon>
        <taxon>Spermatophyta</taxon>
        <taxon>Magnoliopsida</taxon>
        <taxon>Liliopsida</taxon>
        <taxon>Poales</taxon>
        <taxon>Poaceae</taxon>
        <taxon>BOP clade</taxon>
        <taxon>Pooideae</taxon>
        <taxon>Triticodae</taxon>
        <taxon>Triticeae</taxon>
        <taxon>Triticinae</taxon>
        <taxon>Aegilops</taxon>
    </lineage>
</organism>
<protein>
    <submittedName>
        <fullName evidence="1">Uncharacterized protein</fullName>
    </submittedName>
</protein>
<dbReference type="AlphaFoldDB" id="A0A453AKW3"/>
<keyword evidence="2" id="KW-1185">Reference proteome</keyword>
<reference evidence="1" key="3">
    <citation type="journal article" date="2017" name="Nature">
        <title>Genome sequence of the progenitor of the wheat D genome Aegilops tauschii.</title>
        <authorList>
            <person name="Luo M.C."/>
            <person name="Gu Y.Q."/>
            <person name="Puiu D."/>
            <person name="Wang H."/>
            <person name="Twardziok S.O."/>
            <person name="Deal K.R."/>
            <person name="Huo N."/>
            <person name="Zhu T."/>
            <person name="Wang L."/>
            <person name="Wang Y."/>
            <person name="McGuire P.E."/>
            <person name="Liu S."/>
            <person name="Long H."/>
            <person name="Ramasamy R.K."/>
            <person name="Rodriguez J.C."/>
            <person name="Van S.L."/>
            <person name="Yuan L."/>
            <person name="Wang Z."/>
            <person name="Xia Z."/>
            <person name="Xiao L."/>
            <person name="Anderson O.D."/>
            <person name="Ouyang S."/>
            <person name="Liang Y."/>
            <person name="Zimin A.V."/>
            <person name="Pertea G."/>
            <person name="Qi P."/>
            <person name="Bennetzen J.L."/>
            <person name="Dai X."/>
            <person name="Dawson M.W."/>
            <person name="Muller H.G."/>
            <person name="Kugler K."/>
            <person name="Rivarola-Duarte L."/>
            <person name="Spannagl M."/>
            <person name="Mayer K.F.X."/>
            <person name="Lu F.H."/>
            <person name="Bevan M.W."/>
            <person name="Leroy P."/>
            <person name="Li P."/>
            <person name="You F.M."/>
            <person name="Sun Q."/>
            <person name="Liu Z."/>
            <person name="Lyons E."/>
            <person name="Wicker T."/>
            <person name="Salzberg S.L."/>
            <person name="Devos K.M."/>
            <person name="Dvorak J."/>
        </authorList>
    </citation>
    <scope>NUCLEOTIDE SEQUENCE [LARGE SCALE GENOMIC DNA]</scope>
    <source>
        <strain evidence="1">cv. AL8/78</strain>
    </source>
</reference>
<reference evidence="1" key="5">
    <citation type="journal article" date="2021" name="G3 (Bethesda)">
        <title>Aegilops tauschii genome assembly Aet v5.0 features greater sequence contiguity and improved annotation.</title>
        <authorList>
            <person name="Wang L."/>
            <person name="Zhu T."/>
            <person name="Rodriguez J.C."/>
            <person name="Deal K.R."/>
            <person name="Dubcovsky J."/>
            <person name="McGuire P.E."/>
            <person name="Lux T."/>
            <person name="Spannagl M."/>
            <person name="Mayer K.F.X."/>
            <person name="Baldrich P."/>
            <person name="Meyers B.C."/>
            <person name="Huo N."/>
            <person name="Gu Y.Q."/>
            <person name="Zhou H."/>
            <person name="Devos K.M."/>
            <person name="Bennetzen J.L."/>
            <person name="Unver T."/>
            <person name="Budak H."/>
            <person name="Gulick P.J."/>
            <person name="Galiba G."/>
            <person name="Kalapos B."/>
            <person name="Nelson D.R."/>
            <person name="Li P."/>
            <person name="You F.M."/>
            <person name="Luo M.C."/>
            <person name="Dvorak J."/>
        </authorList>
    </citation>
    <scope>NUCLEOTIDE SEQUENCE [LARGE SCALE GENOMIC DNA]</scope>
    <source>
        <strain evidence="1">cv. AL8/78</strain>
    </source>
</reference>
<evidence type="ECO:0000313" key="2">
    <source>
        <dbReference type="Proteomes" id="UP000015105"/>
    </source>
</evidence>
<sequence>SALHGRSDEPLNQFKQVNRCFTCSSLNCTLDRACNVIFIA</sequence>
<dbReference type="EnsemblPlants" id="AET2Gv20177500.30">
    <property type="protein sequence ID" value="AET2Gv20177500.30"/>
    <property type="gene ID" value="AET2Gv20177500"/>
</dbReference>
<accession>A0A453AKW3</accession>
<reference evidence="1" key="4">
    <citation type="submission" date="2019-03" db="UniProtKB">
        <authorList>
            <consortium name="EnsemblPlants"/>
        </authorList>
    </citation>
    <scope>IDENTIFICATION</scope>
</reference>
<name>A0A453AKW3_AEGTS</name>